<dbReference type="Proteomes" id="UP000009172">
    <property type="component" value="Unassembled WGS sequence"/>
</dbReference>
<accession>F2RNT4</accession>
<dbReference type="AlphaFoldDB" id="F2RNT4"/>
<feature type="region of interest" description="Disordered" evidence="1">
    <location>
        <begin position="19"/>
        <end position="41"/>
    </location>
</feature>
<dbReference type="SUPFAM" id="SSF56112">
    <property type="entry name" value="Protein kinase-like (PK-like)"/>
    <property type="match status" value="1"/>
</dbReference>
<dbReference type="EMBL" id="GG698478">
    <property type="protein sequence ID" value="EGD92990.1"/>
    <property type="molecule type" value="Genomic_DNA"/>
</dbReference>
<feature type="compositionally biased region" description="Polar residues" evidence="1">
    <location>
        <begin position="463"/>
        <end position="483"/>
    </location>
</feature>
<reference evidence="3" key="1">
    <citation type="journal article" date="2012" name="MBio">
        <title>Comparative genome analysis of Trichophyton rubrum and related dermatophytes reveals candidate genes involved in infection.</title>
        <authorList>
            <person name="Martinez D.A."/>
            <person name="Oliver B.G."/>
            <person name="Graeser Y."/>
            <person name="Goldberg J.M."/>
            <person name="Li W."/>
            <person name="Martinez-Rossi N.M."/>
            <person name="Monod M."/>
            <person name="Shelest E."/>
            <person name="Barton R.C."/>
            <person name="Birch E."/>
            <person name="Brakhage A.A."/>
            <person name="Chen Z."/>
            <person name="Gurr S.J."/>
            <person name="Heiman D."/>
            <person name="Heitman J."/>
            <person name="Kosti I."/>
            <person name="Rossi A."/>
            <person name="Saif S."/>
            <person name="Samalova M."/>
            <person name="Saunders C.W."/>
            <person name="Shea T."/>
            <person name="Summerbell R.C."/>
            <person name="Xu J."/>
            <person name="Young S."/>
            <person name="Zeng Q."/>
            <person name="Birren B.W."/>
            <person name="Cuomo C.A."/>
            <person name="White T.C."/>
        </authorList>
    </citation>
    <scope>NUCLEOTIDE SEQUENCE [LARGE SCALE GENOMIC DNA]</scope>
    <source>
        <strain evidence="3">CBS 112818</strain>
    </source>
</reference>
<dbReference type="InterPro" id="IPR011009">
    <property type="entry name" value="Kinase-like_dom_sf"/>
</dbReference>
<proteinExistence type="predicted"/>
<evidence type="ECO:0008006" key="4">
    <source>
        <dbReference type="Google" id="ProtNLM"/>
    </source>
</evidence>
<evidence type="ECO:0000313" key="2">
    <source>
        <dbReference type="EMBL" id="EGD92990.1"/>
    </source>
</evidence>
<protein>
    <recommendedName>
        <fullName evidence="4">Protein kinase domain-containing protein</fullName>
    </recommendedName>
</protein>
<evidence type="ECO:0000256" key="1">
    <source>
        <dbReference type="SAM" id="MobiDB-lite"/>
    </source>
</evidence>
<name>F2RNT4_TRIT1</name>
<evidence type="ECO:0000313" key="3">
    <source>
        <dbReference type="Proteomes" id="UP000009172"/>
    </source>
</evidence>
<dbReference type="HOGENOM" id="CLU_010672_2_0_1"/>
<feature type="region of interest" description="Disordered" evidence="1">
    <location>
        <begin position="424"/>
        <end position="483"/>
    </location>
</feature>
<organism evidence="2 3">
    <name type="scientific">Trichophyton tonsurans (strain CBS 112818)</name>
    <name type="common">Scalp ringworm fungus</name>
    <dbReference type="NCBI Taxonomy" id="647933"/>
    <lineage>
        <taxon>Eukaryota</taxon>
        <taxon>Fungi</taxon>
        <taxon>Dikarya</taxon>
        <taxon>Ascomycota</taxon>
        <taxon>Pezizomycotina</taxon>
        <taxon>Eurotiomycetes</taxon>
        <taxon>Eurotiomycetidae</taxon>
        <taxon>Onygenales</taxon>
        <taxon>Arthrodermataceae</taxon>
        <taxon>Trichophyton</taxon>
    </lineage>
</organism>
<keyword evidence="3" id="KW-1185">Reference proteome</keyword>
<gene>
    <name evidence="2" type="ORF">TESG_00550</name>
</gene>
<sequence length="723" mass="81687">MDLNSVSKEELIKLLDAQTKRADEERKRADEERKRADEAEDLNRPTSFEEFLIACHIYITVPITVQTDSSLTTKGSITAPTGRYCPTFLEPWDFHSAQQSLFDEAYKFLHPSNASELRVFPPRQVLEHQGRAACRYPLGSEGDLQRHQFLEVENPIYDTFQALAAIPAARERFSLADGVVFENHLNSTTEIPRDNEAPVIPRTVKPDQNCIFHQVNGERNLIYVTEYKAAHKLTDDFIRSGLYQMNMYEEVVQRAILPDKDDKDGNAQYNAKRLTCAALTQTFDYMIGQGLEYSCLTNGRIKVMLRVPIDNPETLQYSILEPSRDAEPVANQDGFRFPYTAVGYYLGLTLLSLGSPRRNQAWRNSAQSKLNKWEVNFEKILQGIPVTERKIRPSPAYRAPRYPLNDRSPYLLRNRRARPIFDADTHNIVYAGPGPPPSDDEAHGREPPSSPLQAIERRKRQRTSTMNSQPSRSGQPAGSQSRPYCTQRCLGGLVSRLPLDPKCPNIELHKHNSKGSFHSLSLSKVLALMESQINDDPDSCRYLKKEGVHGSIFALTLKGYGYTCIGKGTSYKSKHEAQIYALLAPLQGITIPVFLGDVHFTKSKYFLLNRTIIQLSLMAWGGKCLSEALPPIEKQDLAGRVKQAQRELLSYKVAHLDFEDRNILWNEEIQGVMVIDFGRVKVIKSLKRKTDAVLADMPNVRRTKVVVKMCDGVSFSARAGHGG</sequence>